<dbReference type="GO" id="GO:0016787">
    <property type="term" value="F:hydrolase activity"/>
    <property type="evidence" value="ECO:0007669"/>
    <property type="project" value="UniProtKB-KW"/>
</dbReference>
<evidence type="ECO:0000256" key="1">
    <source>
        <dbReference type="SAM" id="Coils"/>
    </source>
</evidence>
<dbReference type="GO" id="GO:0005525">
    <property type="term" value="F:GTP binding"/>
    <property type="evidence" value="ECO:0007669"/>
    <property type="project" value="InterPro"/>
</dbReference>
<feature type="coiled-coil region" evidence="1">
    <location>
        <begin position="347"/>
        <end position="388"/>
    </location>
</feature>
<keyword evidence="3" id="KW-0378">Hydrolase</keyword>
<dbReference type="InterPro" id="IPR006073">
    <property type="entry name" value="GTP-bd"/>
</dbReference>
<comment type="caution">
    <text evidence="3">The sequence shown here is derived from an EMBL/GenBank/DDBJ whole genome shotgun (WGS) entry which is preliminary data.</text>
</comment>
<proteinExistence type="predicted"/>
<dbReference type="AlphaFoldDB" id="A0AAE0I7P1"/>
<dbReference type="Proteomes" id="UP001286456">
    <property type="component" value="Unassembled WGS sequence"/>
</dbReference>
<sequence length="415" mass="46879">MPKEVHHSLVPASYLEAINTMMEDSRLSSPSPPAYYLQPQPPHFKTEEQQRPRRVSISTAMSSVTAVKEQLKTTVTSAATQLMCTPVPETWKAAQLIKCGSPPVSERIPSQEVPRLTVKSNLQIIRPGDVVIALMGVTGAGKTSFIDLMTDEKLKIGNSLKSCTTDVGIHKCRRRSDGKTVWLVDTPGFDDTYKSDTDILKEIAEWLVTAYDNQIFLTGIVYLHPISEARMKNSTMRNLRMFKKLVGAEGLARVVLATTFWSKVSDDEGRAKEEQLMADDDFWGYMMSKGSQVFRHYGTAESATVIVDTLIHHQAGAGKQVMELAIQQEVAVEGKKLNETAAGRSLEDELEYQRRKFEADLQELRKELEEAIREKDREYERILKENEREYVKKYTEADPEKLNVEVKRGTKCIVM</sequence>
<evidence type="ECO:0000259" key="2">
    <source>
        <dbReference type="Pfam" id="PF01926"/>
    </source>
</evidence>
<dbReference type="EMBL" id="JAUEPO010000006">
    <property type="protein sequence ID" value="KAK3319991.1"/>
    <property type="molecule type" value="Genomic_DNA"/>
</dbReference>
<keyword evidence="4" id="KW-1185">Reference proteome</keyword>
<reference evidence="3" key="1">
    <citation type="journal article" date="2023" name="Mol. Phylogenet. Evol.">
        <title>Genome-scale phylogeny and comparative genomics of the fungal order Sordariales.</title>
        <authorList>
            <person name="Hensen N."/>
            <person name="Bonometti L."/>
            <person name="Westerberg I."/>
            <person name="Brannstrom I.O."/>
            <person name="Guillou S."/>
            <person name="Cros-Aarteil S."/>
            <person name="Calhoun S."/>
            <person name="Haridas S."/>
            <person name="Kuo A."/>
            <person name="Mondo S."/>
            <person name="Pangilinan J."/>
            <person name="Riley R."/>
            <person name="LaButti K."/>
            <person name="Andreopoulos B."/>
            <person name="Lipzen A."/>
            <person name="Chen C."/>
            <person name="Yan M."/>
            <person name="Daum C."/>
            <person name="Ng V."/>
            <person name="Clum A."/>
            <person name="Steindorff A."/>
            <person name="Ohm R.A."/>
            <person name="Martin F."/>
            <person name="Silar P."/>
            <person name="Natvig D.O."/>
            <person name="Lalanne C."/>
            <person name="Gautier V."/>
            <person name="Ament-Velasquez S.L."/>
            <person name="Kruys A."/>
            <person name="Hutchinson M.I."/>
            <person name="Powell A.J."/>
            <person name="Barry K."/>
            <person name="Miller A.N."/>
            <person name="Grigoriev I.V."/>
            <person name="Debuchy R."/>
            <person name="Gladieux P."/>
            <person name="Hiltunen Thoren M."/>
            <person name="Johannesson H."/>
        </authorList>
    </citation>
    <scope>NUCLEOTIDE SEQUENCE</scope>
    <source>
        <strain evidence="3">SMH4131-1</strain>
    </source>
</reference>
<feature type="domain" description="G" evidence="2">
    <location>
        <begin position="132"/>
        <end position="194"/>
    </location>
</feature>
<dbReference type="CDD" id="cd00882">
    <property type="entry name" value="Ras_like_GTPase"/>
    <property type="match status" value="1"/>
</dbReference>
<accession>A0AAE0I7P1</accession>
<dbReference type="InterPro" id="IPR027417">
    <property type="entry name" value="P-loop_NTPase"/>
</dbReference>
<gene>
    <name evidence="3" type="ORF">B0T19DRAFT_276665</name>
</gene>
<keyword evidence="1" id="KW-0175">Coiled coil</keyword>
<evidence type="ECO:0000313" key="3">
    <source>
        <dbReference type="EMBL" id="KAK3319991.1"/>
    </source>
</evidence>
<dbReference type="Pfam" id="PF01926">
    <property type="entry name" value="MMR_HSR1"/>
    <property type="match status" value="1"/>
</dbReference>
<protein>
    <submittedName>
        <fullName evidence="3">P-loop containing nucleoside triphosphate hydrolase protein</fullName>
    </submittedName>
</protein>
<evidence type="ECO:0000313" key="4">
    <source>
        <dbReference type="Proteomes" id="UP001286456"/>
    </source>
</evidence>
<organism evidence="3 4">
    <name type="scientific">Cercophora scortea</name>
    <dbReference type="NCBI Taxonomy" id="314031"/>
    <lineage>
        <taxon>Eukaryota</taxon>
        <taxon>Fungi</taxon>
        <taxon>Dikarya</taxon>
        <taxon>Ascomycota</taxon>
        <taxon>Pezizomycotina</taxon>
        <taxon>Sordariomycetes</taxon>
        <taxon>Sordariomycetidae</taxon>
        <taxon>Sordariales</taxon>
        <taxon>Lasiosphaeriaceae</taxon>
        <taxon>Cercophora</taxon>
    </lineage>
</organism>
<dbReference type="Gene3D" id="3.40.50.300">
    <property type="entry name" value="P-loop containing nucleotide triphosphate hydrolases"/>
    <property type="match status" value="1"/>
</dbReference>
<name>A0AAE0I7P1_9PEZI</name>
<reference evidence="3" key="2">
    <citation type="submission" date="2023-06" db="EMBL/GenBank/DDBJ databases">
        <authorList>
            <consortium name="Lawrence Berkeley National Laboratory"/>
            <person name="Haridas S."/>
            <person name="Hensen N."/>
            <person name="Bonometti L."/>
            <person name="Westerberg I."/>
            <person name="Brannstrom I.O."/>
            <person name="Guillou S."/>
            <person name="Cros-Aarteil S."/>
            <person name="Calhoun S."/>
            <person name="Kuo A."/>
            <person name="Mondo S."/>
            <person name="Pangilinan J."/>
            <person name="Riley R."/>
            <person name="Labutti K."/>
            <person name="Andreopoulos B."/>
            <person name="Lipzen A."/>
            <person name="Chen C."/>
            <person name="Yanf M."/>
            <person name="Daum C."/>
            <person name="Ng V."/>
            <person name="Clum A."/>
            <person name="Steindorff A."/>
            <person name="Ohm R."/>
            <person name="Martin F."/>
            <person name="Silar P."/>
            <person name="Natvig D."/>
            <person name="Lalanne C."/>
            <person name="Gautier V."/>
            <person name="Ament-Velasquez S.L."/>
            <person name="Kruys A."/>
            <person name="Hutchinson M.I."/>
            <person name="Powell A.J."/>
            <person name="Barry K."/>
            <person name="Miller A.N."/>
            <person name="Grigoriev I.V."/>
            <person name="Debuchy R."/>
            <person name="Gladieux P."/>
            <person name="Thoren M.H."/>
            <person name="Johannesson H."/>
        </authorList>
    </citation>
    <scope>NUCLEOTIDE SEQUENCE</scope>
    <source>
        <strain evidence="3">SMH4131-1</strain>
    </source>
</reference>
<dbReference type="SUPFAM" id="SSF52540">
    <property type="entry name" value="P-loop containing nucleoside triphosphate hydrolases"/>
    <property type="match status" value="1"/>
</dbReference>